<organism evidence="2 3">
    <name type="scientific">Paenibacillus gansuensis</name>
    <dbReference type="NCBI Taxonomy" id="306542"/>
    <lineage>
        <taxon>Bacteria</taxon>
        <taxon>Bacillati</taxon>
        <taxon>Bacillota</taxon>
        <taxon>Bacilli</taxon>
        <taxon>Bacillales</taxon>
        <taxon>Paenibacillaceae</taxon>
        <taxon>Paenibacillus</taxon>
    </lineage>
</organism>
<name>A0ABW5PF42_9BACL</name>
<reference evidence="3" key="1">
    <citation type="journal article" date="2019" name="Int. J. Syst. Evol. Microbiol.">
        <title>The Global Catalogue of Microorganisms (GCM) 10K type strain sequencing project: providing services to taxonomists for standard genome sequencing and annotation.</title>
        <authorList>
            <consortium name="The Broad Institute Genomics Platform"/>
            <consortium name="The Broad Institute Genome Sequencing Center for Infectious Disease"/>
            <person name="Wu L."/>
            <person name="Ma J."/>
        </authorList>
    </citation>
    <scope>NUCLEOTIDE SEQUENCE [LARGE SCALE GENOMIC DNA]</scope>
    <source>
        <strain evidence="3">KCTC 3950</strain>
    </source>
</reference>
<evidence type="ECO:0000313" key="3">
    <source>
        <dbReference type="Proteomes" id="UP001597541"/>
    </source>
</evidence>
<evidence type="ECO:0000313" key="2">
    <source>
        <dbReference type="EMBL" id="MFD2613144.1"/>
    </source>
</evidence>
<dbReference type="EMBL" id="JBHUME010000007">
    <property type="protein sequence ID" value="MFD2613144.1"/>
    <property type="molecule type" value="Genomic_DNA"/>
</dbReference>
<proteinExistence type="predicted"/>
<dbReference type="Proteomes" id="UP001597541">
    <property type="component" value="Unassembled WGS sequence"/>
</dbReference>
<keyword evidence="3" id="KW-1185">Reference proteome</keyword>
<comment type="caution">
    <text evidence="2">The sequence shown here is derived from an EMBL/GenBank/DDBJ whole genome shotgun (WGS) entry which is preliminary data.</text>
</comment>
<protein>
    <submittedName>
        <fullName evidence="2">Uncharacterized protein</fullName>
    </submittedName>
</protein>
<sequence length="158" mass="18575">MEHQAAEVTIEEMVMEAELFRRVYPDLIGEIDRVERTRGKLNDFQLMLAVAHAKNGLGVLSYERRQVINSIFALFTTIYRKNGRYTAEKWAVDTFGVEKTVETREDLEEVAKTVKELTELIEEKENELLQIYREYYLLKTYLEEEEKKLQTENTTGTV</sequence>
<evidence type="ECO:0000256" key="1">
    <source>
        <dbReference type="SAM" id="Coils"/>
    </source>
</evidence>
<feature type="coiled-coil region" evidence="1">
    <location>
        <begin position="104"/>
        <end position="134"/>
    </location>
</feature>
<keyword evidence="1" id="KW-0175">Coiled coil</keyword>
<accession>A0ABW5PF42</accession>
<dbReference type="RefSeq" id="WP_377603102.1">
    <property type="nucleotide sequence ID" value="NZ_JBHUME010000007.1"/>
</dbReference>
<gene>
    <name evidence="2" type="ORF">ACFSUF_11985</name>
</gene>